<dbReference type="InterPro" id="IPR003779">
    <property type="entry name" value="CMD-like"/>
</dbReference>
<dbReference type="EMBL" id="CP049056">
    <property type="protein sequence ID" value="QIE55579.1"/>
    <property type="molecule type" value="Genomic_DNA"/>
</dbReference>
<dbReference type="GO" id="GO:0051920">
    <property type="term" value="F:peroxiredoxin activity"/>
    <property type="evidence" value="ECO:0007669"/>
    <property type="project" value="InterPro"/>
</dbReference>
<dbReference type="PANTHER" id="PTHR35446:SF2">
    <property type="entry name" value="CARBOXYMUCONOLACTONE DECARBOXYLASE-LIKE DOMAIN-CONTAINING PROTEIN"/>
    <property type="match status" value="1"/>
</dbReference>
<evidence type="ECO:0000313" key="3">
    <source>
        <dbReference type="Proteomes" id="UP000503336"/>
    </source>
</evidence>
<gene>
    <name evidence="2" type="ORF">G5B40_08990</name>
</gene>
<dbReference type="Gene3D" id="1.20.1290.10">
    <property type="entry name" value="AhpD-like"/>
    <property type="match status" value="1"/>
</dbReference>
<name>A0A7L5C151_9RHOB</name>
<keyword evidence="3" id="KW-1185">Reference proteome</keyword>
<dbReference type="SUPFAM" id="SSF69118">
    <property type="entry name" value="AhpD-like"/>
    <property type="match status" value="1"/>
</dbReference>
<reference evidence="2 3" key="1">
    <citation type="submission" date="2020-02" db="EMBL/GenBank/DDBJ databases">
        <title>complete genome sequence of Rhodobacteraceae bacterium.</title>
        <authorList>
            <person name="Park J."/>
            <person name="Kim Y.-S."/>
            <person name="Kim K.-H."/>
        </authorList>
    </citation>
    <scope>NUCLEOTIDE SEQUENCE [LARGE SCALE GENOMIC DNA]</scope>
    <source>
        <strain evidence="2 3">RR4-56</strain>
    </source>
</reference>
<feature type="domain" description="Carboxymuconolactone decarboxylase-like" evidence="1">
    <location>
        <begin position="45"/>
        <end position="123"/>
    </location>
</feature>
<evidence type="ECO:0000313" key="2">
    <source>
        <dbReference type="EMBL" id="QIE55579.1"/>
    </source>
</evidence>
<dbReference type="Proteomes" id="UP000503336">
    <property type="component" value="Chromosome"/>
</dbReference>
<dbReference type="PANTHER" id="PTHR35446">
    <property type="entry name" value="SI:CH211-175M2.5"/>
    <property type="match status" value="1"/>
</dbReference>
<accession>A0A7L5C151</accession>
<evidence type="ECO:0000259" key="1">
    <source>
        <dbReference type="Pfam" id="PF02627"/>
    </source>
</evidence>
<dbReference type="AlphaFoldDB" id="A0A7L5C151"/>
<sequence>MATVKLLTDDELSADAAAVFADIRATRGSDFVNNFWRSLANDPPTLRATWERLKAVMGSSDEGGLDPLTKELVYIAVSIANGCTYCVHSHTAAARAKGLTDAQYGEFLQVVGMASQTNALVTGLQTPVDDVFKPE</sequence>
<dbReference type="KEGG" id="hdh:G5B40_08990"/>
<dbReference type="Pfam" id="PF02627">
    <property type="entry name" value="CMD"/>
    <property type="match status" value="1"/>
</dbReference>
<dbReference type="NCBIfam" id="TIGR00778">
    <property type="entry name" value="ahpD_dom"/>
    <property type="match status" value="1"/>
</dbReference>
<organism evidence="2 3">
    <name type="scientific">Pikeienuella piscinae</name>
    <dbReference type="NCBI Taxonomy" id="2748098"/>
    <lineage>
        <taxon>Bacteria</taxon>
        <taxon>Pseudomonadati</taxon>
        <taxon>Pseudomonadota</taxon>
        <taxon>Alphaproteobacteria</taxon>
        <taxon>Rhodobacterales</taxon>
        <taxon>Paracoccaceae</taxon>
        <taxon>Pikeienuella</taxon>
    </lineage>
</organism>
<protein>
    <submittedName>
        <fullName evidence="2">Carboxymuconolactone decarboxylase family protein</fullName>
    </submittedName>
</protein>
<dbReference type="InterPro" id="IPR029032">
    <property type="entry name" value="AhpD-like"/>
</dbReference>
<dbReference type="RefSeq" id="WP_165097697.1">
    <property type="nucleotide sequence ID" value="NZ_CP049056.1"/>
</dbReference>
<dbReference type="InterPro" id="IPR004675">
    <property type="entry name" value="AhpD_core"/>
</dbReference>
<proteinExistence type="predicted"/>